<reference evidence="1" key="1">
    <citation type="submission" date="2018-02" db="EMBL/GenBank/DDBJ databases">
        <title>Rhizophora mucronata_Transcriptome.</title>
        <authorList>
            <person name="Meera S.P."/>
            <person name="Sreeshan A."/>
            <person name="Augustine A."/>
        </authorList>
    </citation>
    <scope>NUCLEOTIDE SEQUENCE</scope>
    <source>
        <tissue evidence="1">Leaf</tissue>
    </source>
</reference>
<dbReference type="EMBL" id="GGEC01023060">
    <property type="protein sequence ID" value="MBX03544.1"/>
    <property type="molecule type" value="Transcribed_RNA"/>
</dbReference>
<protein>
    <submittedName>
        <fullName evidence="1">Uncharacterized protein</fullName>
    </submittedName>
</protein>
<sequence>MKIDANDILNELRLMIQSVWTPCNVPTGRETRRTLRHCIQTMV</sequence>
<dbReference type="AlphaFoldDB" id="A0A2P2KCS8"/>
<name>A0A2P2KCS8_RHIMU</name>
<organism evidence="1">
    <name type="scientific">Rhizophora mucronata</name>
    <name type="common">Asiatic mangrove</name>
    <dbReference type="NCBI Taxonomy" id="61149"/>
    <lineage>
        <taxon>Eukaryota</taxon>
        <taxon>Viridiplantae</taxon>
        <taxon>Streptophyta</taxon>
        <taxon>Embryophyta</taxon>
        <taxon>Tracheophyta</taxon>
        <taxon>Spermatophyta</taxon>
        <taxon>Magnoliopsida</taxon>
        <taxon>eudicotyledons</taxon>
        <taxon>Gunneridae</taxon>
        <taxon>Pentapetalae</taxon>
        <taxon>rosids</taxon>
        <taxon>fabids</taxon>
        <taxon>Malpighiales</taxon>
        <taxon>Rhizophoraceae</taxon>
        <taxon>Rhizophora</taxon>
    </lineage>
</organism>
<accession>A0A2P2KCS8</accession>
<evidence type="ECO:0000313" key="1">
    <source>
        <dbReference type="EMBL" id="MBX03544.1"/>
    </source>
</evidence>
<proteinExistence type="predicted"/>